<dbReference type="Proteomes" id="UP000070371">
    <property type="component" value="Chromosome"/>
</dbReference>
<dbReference type="KEGG" id="hat:RC74_11760"/>
<dbReference type="PANTHER" id="PTHR35446:SF2">
    <property type="entry name" value="CARBOXYMUCONOLACTONE DECARBOXYLASE-LIKE DOMAIN-CONTAINING PROTEIN"/>
    <property type="match status" value="1"/>
</dbReference>
<dbReference type="InterPro" id="IPR010195">
    <property type="entry name" value="Uncharacterised_peroxidase-rel"/>
</dbReference>
<dbReference type="RefSeq" id="WP_039001115.1">
    <property type="nucleotide sequence ID" value="NZ_CP014327.1"/>
</dbReference>
<reference evidence="2 3" key="1">
    <citation type="submission" date="2016-02" db="EMBL/GenBank/DDBJ databases">
        <title>Complete genome sequence of Halocynthiibacter arcticus PAMC 20958t from arctic marine sediment.</title>
        <authorList>
            <person name="Lee Y.M."/>
            <person name="Baek K."/>
            <person name="Lee H.K."/>
            <person name="Shin S.C."/>
        </authorList>
    </citation>
    <scope>NUCLEOTIDE SEQUENCE [LARGE SCALE GENOMIC DNA]</scope>
    <source>
        <strain evidence="2">PAMC 20958</strain>
    </source>
</reference>
<accession>A0A126V0J8</accession>
<evidence type="ECO:0000313" key="2">
    <source>
        <dbReference type="EMBL" id="AML51851.1"/>
    </source>
</evidence>
<dbReference type="NCBIfam" id="TIGR01926">
    <property type="entry name" value="peroxid_rel"/>
    <property type="match status" value="1"/>
</dbReference>
<dbReference type="InterPro" id="IPR029032">
    <property type="entry name" value="AhpD-like"/>
</dbReference>
<sequence length="193" mass="21029">MMAPPRIKARPLDWTPHLQPVVIASATPEQLIAMQVTPSATKVSNYVRTLVHDPESYVARTTLFNTIMYIQGGLSRADRELGALGASLVNGCKYCTFIHAGRHASECKSSDVIYWIWTGNRDKLSQRDAAILAFAEALSTTPISATADHIEALRAAGLSASEISDLIHAIAIFCWANRLMHPLGSATLQSKQK</sequence>
<dbReference type="Gene3D" id="1.20.1290.10">
    <property type="entry name" value="AhpD-like"/>
    <property type="match status" value="1"/>
</dbReference>
<name>A0A126V0J8_9RHOB</name>
<dbReference type="OrthoDB" id="3667834at2"/>
<gene>
    <name evidence="2" type="ORF">RC74_11760</name>
</gene>
<proteinExistence type="predicted"/>
<evidence type="ECO:0000313" key="3">
    <source>
        <dbReference type="Proteomes" id="UP000070371"/>
    </source>
</evidence>
<evidence type="ECO:0000259" key="1">
    <source>
        <dbReference type="Pfam" id="PF02627"/>
    </source>
</evidence>
<dbReference type="STRING" id="1579316.RC74_11760"/>
<dbReference type="AlphaFoldDB" id="A0A126V0J8"/>
<dbReference type="GO" id="GO:0051920">
    <property type="term" value="F:peroxiredoxin activity"/>
    <property type="evidence" value="ECO:0007669"/>
    <property type="project" value="InterPro"/>
</dbReference>
<dbReference type="Pfam" id="PF02627">
    <property type="entry name" value="CMD"/>
    <property type="match status" value="1"/>
</dbReference>
<dbReference type="InterPro" id="IPR003779">
    <property type="entry name" value="CMD-like"/>
</dbReference>
<dbReference type="PANTHER" id="PTHR35446">
    <property type="entry name" value="SI:CH211-175M2.5"/>
    <property type="match status" value="1"/>
</dbReference>
<feature type="domain" description="Carboxymuconolactone decarboxylase-like" evidence="1">
    <location>
        <begin position="54"/>
        <end position="100"/>
    </location>
</feature>
<keyword evidence="2" id="KW-0575">Peroxidase</keyword>
<protein>
    <submittedName>
        <fullName evidence="2">Alkylhydroperoxidase</fullName>
    </submittedName>
</protein>
<keyword evidence="3" id="KW-1185">Reference proteome</keyword>
<organism evidence="2 3">
    <name type="scientific">Falsihalocynthiibacter arcticus</name>
    <dbReference type="NCBI Taxonomy" id="1579316"/>
    <lineage>
        <taxon>Bacteria</taxon>
        <taxon>Pseudomonadati</taxon>
        <taxon>Pseudomonadota</taxon>
        <taxon>Alphaproteobacteria</taxon>
        <taxon>Rhodobacterales</taxon>
        <taxon>Roseobacteraceae</taxon>
        <taxon>Falsihalocynthiibacter</taxon>
    </lineage>
</organism>
<dbReference type="EMBL" id="CP014327">
    <property type="protein sequence ID" value="AML51851.1"/>
    <property type="molecule type" value="Genomic_DNA"/>
</dbReference>
<dbReference type="SUPFAM" id="SSF69118">
    <property type="entry name" value="AhpD-like"/>
    <property type="match status" value="1"/>
</dbReference>
<keyword evidence="2" id="KW-0560">Oxidoreductase</keyword>